<evidence type="ECO:0000256" key="5">
    <source>
        <dbReference type="ARBA" id="ARBA00022692"/>
    </source>
</evidence>
<comment type="pathway">
    <text evidence="2">Glycolipid biosynthesis; glycosylphosphatidylinositol-anchor biosynthesis.</text>
</comment>
<feature type="transmembrane region" description="Helical" evidence="9">
    <location>
        <begin position="184"/>
        <end position="206"/>
    </location>
</feature>
<evidence type="ECO:0008006" key="12">
    <source>
        <dbReference type="Google" id="ProtNLM"/>
    </source>
</evidence>
<evidence type="ECO:0000313" key="11">
    <source>
        <dbReference type="Proteomes" id="UP001162156"/>
    </source>
</evidence>
<sequence length="445" mass="51000">MSVKTSKKEVEMDKLQNSVQRIILMCSLAAALRYWLMLSKYQSVIANHVEVSTPMNSWKRVSEGLYLLSRNIDPYSGDLLHETPLSLFFYKVLLNVFQQQIHWMFITFDLATGILLFATARKYMSQLYKEENANKSTFSKDALQYLLKPTDLIKSPFHVLLAFLFNPFTLFNCVGYSTTVFHNLFLSLLLFSMVLGIPIIGSVSLALSASMSFYPSILIIPISLYHINIFKSVTKAIIDIIIFIVSVSLITIFCSHYAKDFGYLKNVYGCILTVPDLQPNIGLFWYFFTEMFDHFRDLFIYSFQINATLLYLVPLSIKFRKQPFLLTLALLFIITVFKSYPCVGDVGFVLSLLPCFVHLLNYCQQGFLVGVIFLIASSLAPILWYLWIYCNSANANFYFGVTLAFAIAQIFLLTDVLFAQVKREFILEHGKERKVNGEEGILCLE</sequence>
<comment type="similarity">
    <text evidence="3">Belongs to the PIGU family.</text>
</comment>
<dbReference type="AlphaFoldDB" id="A0AAV8ZLL6"/>
<evidence type="ECO:0000256" key="3">
    <source>
        <dbReference type="ARBA" id="ARBA00010026"/>
    </source>
</evidence>
<name>A0AAV8ZLL6_9CUCU</name>
<feature type="transmembrane region" description="Helical" evidence="9">
    <location>
        <begin position="367"/>
        <end position="389"/>
    </location>
</feature>
<organism evidence="10 11">
    <name type="scientific">Rhamnusium bicolor</name>
    <dbReference type="NCBI Taxonomy" id="1586634"/>
    <lineage>
        <taxon>Eukaryota</taxon>
        <taxon>Metazoa</taxon>
        <taxon>Ecdysozoa</taxon>
        <taxon>Arthropoda</taxon>
        <taxon>Hexapoda</taxon>
        <taxon>Insecta</taxon>
        <taxon>Pterygota</taxon>
        <taxon>Neoptera</taxon>
        <taxon>Endopterygota</taxon>
        <taxon>Coleoptera</taxon>
        <taxon>Polyphaga</taxon>
        <taxon>Cucujiformia</taxon>
        <taxon>Chrysomeloidea</taxon>
        <taxon>Cerambycidae</taxon>
        <taxon>Lepturinae</taxon>
        <taxon>Rhagiini</taxon>
        <taxon>Rhamnusium</taxon>
    </lineage>
</organism>
<evidence type="ECO:0000256" key="4">
    <source>
        <dbReference type="ARBA" id="ARBA00022502"/>
    </source>
</evidence>
<evidence type="ECO:0000256" key="1">
    <source>
        <dbReference type="ARBA" id="ARBA00004477"/>
    </source>
</evidence>
<dbReference type="Proteomes" id="UP001162156">
    <property type="component" value="Unassembled WGS sequence"/>
</dbReference>
<evidence type="ECO:0000256" key="8">
    <source>
        <dbReference type="ARBA" id="ARBA00023136"/>
    </source>
</evidence>
<keyword evidence="11" id="KW-1185">Reference proteome</keyword>
<dbReference type="GO" id="GO:0042765">
    <property type="term" value="C:GPI-anchor transamidase complex"/>
    <property type="evidence" value="ECO:0007669"/>
    <property type="project" value="InterPro"/>
</dbReference>
<feature type="transmembrane region" description="Helical" evidence="9">
    <location>
        <begin position="395"/>
        <end position="418"/>
    </location>
</feature>
<dbReference type="EMBL" id="JANEYF010001305">
    <property type="protein sequence ID" value="KAJ8964871.1"/>
    <property type="molecule type" value="Genomic_DNA"/>
</dbReference>
<keyword evidence="5 9" id="KW-0812">Transmembrane</keyword>
<dbReference type="Pfam" id="PF06728">
    <property type="entry name" value="PIG-U"/>
    <property type="match status" value="1"/>
</dbReference>
<feature type="transmembrane region" description="Helical" evidence="9">
    <location>
        <begin position="324"/>
        <end position="340"/>
    </location>
</feature>
<evidence type="ECO:0000256" key="2">
    <source>
        <dbReference type="ARBA" id="ARBA00004687"/>
    </source>
</evidence>
<feature type="transmembrane region" description="Helical" evidence="9">
    <location>
        <begin position="299"/>
        <end position="317"/>
    </location>
</feature>
<keyword evidence="4" id="KW-0337">GPI-anchor biosynthesis</keyword>
<dbReference type="InterPro" id="IPR009600">
    <property type="entry name" value="PIG-U"/>
</dbReference>
<evidence type="ECO:0000256" key="6">
    <source>
        <dbReference type="ARBA" id="ARBA00022824"/>
    </source>
</evidence>
<evidence type="ECO:0000313" key="10">
    <source>
        <dbReference type="EMBL" id="KAJ8964871.1"/>
    </source>
</evidence>
<gene>
    <name evidence="10" type="ORF">NQ314_004553</name>
</gene>
<feature type="transmembrane region" description="Helical" evidence="9">
    <location>
        <begin position="236"/>
        <end position="255"/>
    </location>
</feature>
<evidence type="ECO:0000256" key="9">
    <source>
        <dbReference type="SAM" id="Phobius"/>
    </source>
</evidence>
<protein>
    <recommendedName>
        <fullName evidence="12">Phosphatidylinositol glycan anchor biosynthesis class U protein</fullName>
    </recommendedName>
</protein>
<dbReference type="PANTHER" id="PTHR13121">
    <property type="entry name" value="GPI TRANSAMIDASE COMPONENT PIG-U"/>
    <property type="match status" value="1"/>
</dbReference>
<reference evidence="10" key="1">
    <citation type="journal article" date="2023" name="Insect Mol. Biol.">
        <title>Genome sequencing provides insights into the evolution of gene families encoding plant cell wall-degrading enzymes in longhorned beetles.</title>
        <authorList>
            <person name="Shin N.R."/>
            <person name="Okamura Y."/>
            <person name="Kirsch R."/>
            <person name="Pauchet Y."/>
        </authorList>
    </citation>
    <scope>NUCLEOTIDE SEQUENCE</scope>
    <source>
        <strain evidence="10">RBIC_L_NR</strain>
    </source>
</reference>
<feature type="transmembrane region" description="Helical" evidence="9">
    <location>
        <begin position="213"/>
        <end position="230"/>
    </location>
</feature>
<evidence type="ECO:0000256" key="7">
    <source>
        <dbReference type="ARBA" id="ARBA00022989"/>
    </source>
</evidence>
<comment type="caution">
    <text evidence="10">The sequence shown here is derived from an EMBL/GenBank/DDBJ whole genome shotgun (WGS) entry which is preliminary data.</text>
</comment>
<keyword evidence="7 9" id="KW-1133">Transmembrane helix</keyword>
<proteinExistence type="inferred from homology"/>
<comment type="subcellular location">
    <subcellularLocation>
        <location evidence="1">Endoplasmic reticulum membrane</location>
        <topology evidence="1">Multi-pass membrane protein</topology>
    </subcellularLocation>
</comment>
<feature type="transmembrane region" description="Helical" evidence="9">
    <location>
        <begin position="157"/>
        <end position="178"/>
    </location>
</feature>
<accession>A0AAV8ZLL6</accession>
<feature type="transmembrane region" description="Helical" evidence="9">
    <location>
        <begin position="101"/>
        <end position="120"/>
    </location>
</feature>
<keyword evidence="8 9" id="KW-0472">Membrane</keyword>
<keyword evidence="6" id="KW-0256">Endoplasmic reticulum</keyword>
<dbReference type="GO" id="GO:0016255">
    <property type="term" value="P:attachment of GPI anchor to protein"/>
    <property type="evidence" value="ECO:0007669"/>
    <property type="project" value="InterPro"/>
</dbReference>
<dbReference type="PANTHER" id="PTHR13121:SF0">
    <property type="entry name" value="PHOSPHATIDYLINOSITOL GLYCAN ANCHOR BIOSYNTHESIS CLASS U PROTEIN"/>
    <property type="match status" value="1"/>
</dbReference>
<dbReference type="GO" id="GO:0006506">
    <property type="term" value="P:GPI anchor biosynthetic process"/>
    <property type="evidence" value="ECO:0007669"/>
    <property type="project" value="UniProtKB-KW"/>
</dbReference>